<proteinExistence type="predicted"/>
<dbReference type="GO" id="GO:0008270">
    <property type="term" value="F:zinc ion binding"/>
    <property type="evidence" value="ECO:0007669"/>
    <property type="project" value="UniProtKB-KW"/>
</dbReference>
<dbReference type="InterPro" id="IPR002893">
    <property type="entry name" value="Znf_MYND"/>
</dbReference>
<evidence type="ECO:0000256" key="1">
    <source>
        <dbReference type="ARBA" id="ARBA00022723"/>
    </source>
</evidence>
<dbReference type="Pfam" id="PF20179">
    <property type="entry name" value="MSS51_C"/>
    <property type="match status" value="1"/>
</dbReference>
<evidence type="ECO:0000256" key="2">
    <source>
        <dbReference type="ARBA" id="ARBA00022771"/>
    </source>
</evidence>
<gene>
    <name evidence="5" type="ORF">A3770_09p53900</name>
</gene>
<evidence type="ECO:0000313" key="6">
    <source>
        <dbReference type="Proteomes" id="UP000316726"/>
    </source>
</evidence>
<feature type="domain" description="MYND-type" evidence="4">
    <location>
        <begin position="7"/>
        <end position="50"/>
    </location>
</feature>
<evidence type="ECO:0000256" key="3">
    <source>
        <dbReference type="ARBA" id="ARBA00022833"/>
    </source>
</evidence>
<accession>A0A5B8MTW3</accession>
<name>A0A5B8MTW3_9CHLO</name>
<dbReference type="STRING" id="1764295.A0A5B8MTW3"/>
<dbReference type="EMBL" id="CP031042">
    <property type="protein sequence ID" value="QDZ22872.1"/>
    <property type="molecule type" value="Genomic_DNA"/>
</dbReference>
<dbReference type="AlphaFoldDB" id="A0A5B8MTW3"/>
<dbReference type="PROSITE" id="PS01360">
    <property type="entry name" value="ZF_MYND_1"/>
    <property type="match status" value="1"/>
</dbReference>
<dbReference type="InterPro" id="IPR046824">
    <property type="entry name" value="Mss51-like_C"/>
</dbReference>
<dbReference type="PANTHER" id="PTHR47570:SF1">
    <property type="entry name" value="ZINC ION BINDING PROTEIN"/>
    <property type="match status" value="1"/>
</dbReference>
<keyword evidence="6" id="KW-1185">Reference proteome</keyword>
<protein>
    <recommendedName>
        <fullName evidence="4">MYND-type domain-containing protein</fullName>
    </recommendedName>
</protein>
<organism evidence="5 6">
    <name type="scientific">Chloropicon primus</name>
    <dbReference type="NCBI Taxonomy" id="1764295"/>
    <lineage>
        <taxon>Eukaryota</taxon>
        <taxon>Viridiplantae</taxon>
        <taxon>Chlorophyta</taxon>
        <taxon>Chloropicophyceae</taxon>
        <taxon>Chloropicales</taxon>
        <taxon>Chloropicaceae</taxon>
        <taxon>Chloropicon</taxon>
    </lineage>
</organism>
<keyword evidence="3" id="KW-0862">Zinc</keyword>
<dbReference type="OrthoDB" id="568441at2759"/>
<sequence>MVDDLECTVCSKRVSVSEVVKCPGCRALYFCSEEHWRVCTERLGHDEEECRRMGRQREEGQGMDGSFDGAWPWRDYASGERTLVDAFKAAGGTGGCTLRWSEREGFPLVCSFDVERGFPSSVCAEAGAASNGWTEFYASRSIRAESPAGLALHTSLTIVSLLKEAECLDSLLAGTREDVIRIHLLGVDEELTFLACLAELGEFFPGKRVELVCMGPRVPDHLHGKAMLLKRNDVGGRSIGYRLDFDAEDGARNTPHSVSAKCLRAPAYDRALLEAVGSPDVIFAQNSGLAAYTSWIPTIQLILELTGVPFLTTDYCEEAALRGAQVLQALGARPSTLLSVKPNRRFRQPLRKINADNDLPSSSNGFWFGLKPRA</sequence>
<evidence type="ECO:0000259" key="4">
    <source>
        <dbReference type="PROSITE" id="PS01360"/>
    </source>
</evidence>
<dbReference type="PANTHER" id="PTHR47570">
    <property type="entry name" value="ZINC ION BINDING PROTEIN"/>
    <property type="match status" value="1"/>
</dbReference>
<keyword evidence="2" id="KW-0863">Zinc-finger</keyword>
<keyword evidence="1" id="KW-0479">Metal-binding</keyword>
<dbReference type="Proteomes" id="UP000316726">
    <property type="component" value="Chromosome 9"/>
</dbReference>
<reference evidence="5 6" key="1">
    <citation type="submission" date="2018-07" db="EMBL/GenBank/DDBJ databases">
        <title>The complete nuclear genome of the prasinophyte Chloropicon primus (CCMP1205).</title>
        <authorList>
            <person name="Pombert J.-F."/>
            <person name="Otis C."/>
            <person name="Turmel M."/>
            <person name="Lemieux C."/>
        </authorList>
    </citation>
    <scope>NUCLEOTIDE SEQUENCE [LARGE SCALE GENOMIC DNA]</scope>
    <source>
        <strain evidence="5 6">CCMP1205</strain>
    </source>
</reference>
<evidence type="ECO:0000313" key="5">
    <source>
        <dbReference type="EMBL" id="QDZ22872.1"/>
    </source>
</evidence>